<organism evidence="1 2">
    <name type="scientific">Parolsenella catena</name>
    <dbReference type="NCBI Taxonomy" id="2003188"/>
    <lineage>
        <taxon>Bacteria</taxon>
        <taxon>Bacillati</taxon>
        <taxon>Actinomycetota</taxon>
        <taxon>Coriobacteriia</taxon>
        <taxon>Coriobacteriales</taxon>
        <taxon>Atopobiaceae</taxon>
        <taxon>Parolsenella</taxon>
    </lineage>
</organism>
<dbReference type="RefSeq" id="WP_126422977.1">
    <property type="nucleotide sequence ID" value="NZ_AP019367.1"/>
</dbReference>
<dbReference type="PANTHER" id="PTHR34071">
    <property type="entry name" value="5-NITROIMIDAZOLE ANTIBIOTICS RESISTANCE PROTEIN, NIMA-FAMILY-RELATED PROTEIN-RELATED"/>
    <property type="match status" value="1"/>
</dbReference>
<gene>
    <name evidence="1" type="ORF">Pcatena_14170</name>
</gene>
<dbReference type="KEGG" id="pcat:Pcatena_14170"/>
<proteinExistence type="predicted"/>
<dbReference type="Gene3D" id="2.30.110.10">
    <property type="entry name" value="Electron Transport, Fmn-binding Protein, Chain A"/>
    <property type="match status" value="1"/>
</dbReference>
<sequence length="160" mass="18408">MTEFRPLRRKSRAISDDEARELLLNEKRGVLAVNGDNGYPFAIPLDYLYEPTENRIYFHGARQGHKVDALTKSDKVCFTVFGGDFHKDGEWAPYVRSTVVFGRCRLESDPTLTLEKIRALALRYYPSAEEVEAEIARDIRGTQLYVIEIEHLTGKQIKEK</sequence>
<evidence type="ECO:0000313" key="1">
    <source>
        <dbReference type="EMBL" id="BBH50830.1"/>
    </source>
</evidence>
<protein>
    <submittedName>
        <fullName evidence="1">Nitroimidazole resistance protein</fullName>
    </submittedName>
</protein>
<dbReference type="InterPro" id="IPR012349">
    <property type="entry name" value="Split_barrel_FMN-bd"/>
</dbReference>
<dbReference type="Proteomes" id="UP000273154">
    <property type="component" value="Chromosome"/>
</dbReference>
<dbReference type="SUPFAM" id="SSF50475">
    <property type="entry name" value="FMN-binding split barrel"/>
    <property type="match status" value="1"/>
</dbReference>
<dbReference type="EMBL" id="AP019367">
    <property type="protein sequence ID" value="BBH50830.1"/>
    <property type="molecule type" value="Genomic_DNA"/>
</dbReference>
<dbReference type="AlphaFoldDB" id="A0A3G9KAE6"/>
<evidence type="ECO:0000313" key="2">
    <source>
        <dbReference type="Proteomes" id="UP000273154"/>
    </source>
</evidence>
<accession>A0A3G9KAE6</accession>
<dbReference type="OrthoDB" id="9794935at2"/>
<keyword evidence="2" id="KW-1185">Reference proteome</keyword>
<dbReference type="InterPro" id="IPR024747">
    <property type="entry name" value="Pyridox_Oxase-rel"/>
</dbReference>
<dbReference type="PANTHER" id="PTHR34071:SF2">
    <property type="entry name" value="FLAVIN-NUCLEOTIDE-BINDING PROTEIN"/>
    <property type="match status" value="1"/>
</dbReference>
<reference evidence="2" key="1">
    <citation type="submission" date="2018-11" db="EMBL/GenBank/DDBJ databases">
        <title>Comparative genomics of Parolsenella catena and Libanicoccus massiliensis: Reclassification of Libanicoccus massiliensis as Parolsenella massiliensis comb. nov.</title>
        <authorList>
            <person name="Sakamoto M."/>
            <person name="Ikeyama N."/>
            <person name="Murakami T."/>
            <person name="Mori H."/>
            <person name="Yuki M."/>
            <person name="Ohkuma M."/>
        </authorList>
    </citation>
    <scope>NUCLEOTIDE SEQUENCE [LARGE SCALE GENOMIC DNA]</scope>
    <source>
        <strain evidence="2">JCM 31932</strain>
    </source>
</reference>
<dbReference type="Pfam" id="PF12900">
    <property type="entry name" value="Pyridox_ox_2"/>
    <property type="match status" value="1"/>
</dbReference>
<name>A0A3G9KAE6_9ACTN</name>
<dbReference type="GeneID" id="88849561"/>